<evidence type="ECO:0000256" key="8">
    <source>
        <dbReference type="ARBA" id="ARBA00038197"/>
    </source>
</evidence>
<keyword evidence="3" id="KW-0808">Transferase</keyword>
<keyword evidence="4" id="KW-0479">Metal-binding</keyword>
<keyword evidence="5 9" id="KW-0863">Zinc-finger</keyword>
<dbReference type="PANTHER" id="PTHR45931:SF16">
    <property type="entry name" value="RING_U-BOX SUPERFAMILY PROTEIN"/>
    <property type="match status" value="1"/>
</dbReference>
<evidence type="ECO:0000256" key="7">
    <source>
        <dbReference type="ARBA" id="ARBA00022833"/>
    </source>
</evidence>
<protein>
    <recommendedName>
        <fullName evidence="2">RING-type E3 ubiquitin transferase</fullName>
        <ecNumber evidence="2">2.3.2.27</ecNumber>
    </recommendedName>
</protein>
<dbReference type="GO" id="GO:0008270">
    <property type="term" value="F:zinc ion binding"/>
    <property type="evidence" value="ECO:0007669"/>
    <property type="project" value="UniProtKB-KW"/>
</dbReference>
<evidence type="ECO:0000256" key="1">
    <source>
        <dbReference type="ARBA" id="ARBA00000900"/>
    </source>
</evidence>
<organism evidence="11 12">
    <name type="scientific">Octopus sinensis</name>
    <name type="common">East Asian common octopus</name>
    <dbReference type="NCBI Taxonomy" id="2607531"/>
    <lineage>
        <taxon>Eukaryota</taxon>
        <taxon>Metazoa</taxon>
        <taxon>Spiralia</taxon>
        <taxon>Lophotrochozoa</taxon>
        <taxon>Mollusca</taxon>
        <taxon>Cephalopoda</taxon>
        <taxon>Coleoidea</taxon>
        <taxon>Octopodiformes</taxon>
        <taxon>Octopoda</taxon>
        <taxon>Incirrata</taxon>
        <taxon>Octopodidae</taxon>
        <taxon>Octopus</taxon>
    </lineage>
</organism>
<proteinExistence type="inferred from homology"/>
<dbReference type="SMART" id="SM00184">
    <property type="entry name" value="RING"/>
    <property type="match status" value="1"/>
</dbReference>
<evidence type="ECO:0000256" key="2">
    <source>
        <dbReference type="ARBA" id="ARBA00012483"/>
    </source>
</evidence>
<keyword evidence="6" id="KW-0833">Ubl conjugation pathway</keyword>
<dbReference type="PANTHER" id="PTHR45931">
    <property type="entry name" value="SI:CH211-59O9.10"/>
    <property type="match status" value="1"/>
</dbReference>
<dbReference type="InterPro" id="IPR001841">
    <property type="entry name" value="Znf_RING"/>
</dbReference>
<dbReference type="Proteomes" id="UP000515154">
    <property type="component" value="Linkage group LG7"/>
</dbReference>
<dbReference type="CDD" id="cd16669">
    <property type="entry name" value="RING-H2_RNF181"/>
    <property type="match status" value="1"/>
</dbReference>
<dbReference type="RefSeq" id="XP_029638728.1">
    <property type="nucleotide sequence ID" value="XM_029782868.2"/>
</dbReference>
<evidence type="ECO:0000256" key="3">
    <source>
        <dbReference type="ARBA" id="ARBA00022679"/>
    </source>
</evidence>
<reference evidence="12" key="1">
    <citation type="submission" date="2025-08" db="UniProtKB">
        <authorList>
            <consortium name="RefSeq"/>
        </authorList>
    </citation>
    <scope>IDENTIFICATION</scope>
</reference>
<dbReference type="GO" id="GO:0006511">
    <property type="term" value="P:ubiquitin-dependent protein catabolic process"/>
    <property type="evidence" value="ECO:0007669"/>
    <property type="project" value="TreeGrafter"/>
</dbReference>
<dbReference type="Pfam" id="PF13639">
    <property type="entry name" value="zf-RING_2"/>
    <property type="match status" value="1"/>
</dbReference>
<dbReference type="InterPro" id="IPR051834">
    <property type="entry name" value="RING_finger_E3_ligase"/>
</dbReference>
<dbReference type="Gene3D" id="3.30.40.10">
    <property type="entry name" value="Zinc/RING finger domain, C3HC4 (zinc finger)"/>
    <property type="match status" value="1"/>
</dbReference>
<dbReference type="EC" id="2.3.2.27" evidence="2"/>
<keyword evidence="7" id="KW-0862">Zinc</keyword>
<evidence type="ECO:0000256" key="9">
    <source>
        <dbReference type="PROSITE-ProRule" id="PRU00175"/>
    </source>
</evidence>
<dbReference type="KEGG" id="osn:115213896"/>
<dbReference type="SUPFAM" id="SSF57850">
    <property type="entry name" value="RING/U-box"/>
    <property type="match status" value="1"/>
</dbReference>
<dbReference type="PROSITE" id="PS50089">
    <property type="entry name" value="ZF_RING_2"/>
    <property type="match status" value="1"/>
</dbReference>
<dbReference type="GO" id="GO:0016567">
    <property type="term" value="P:protein ubiquitination"/>
    <property type="evidence" value="ECO:0007669"/>
    <property type="project" value="UniProtKB-ARBA"/>
</dbReference>
<comment type="catalytic activity">
    <reaction evidence="1">
        <text>S-ubiquitinyl-[E2 ubiquitin-conjugating enzyme]-L-cysteine + [acceptor protein]-L-lysine = [E2 ubiquitin-conjugating enzyme]-L-cysteine + N(6)-ubiquitinyl-[acceptor protein]-L-lysine.</text>
        <dbReference type="EC" id="2.3.2.27"/>
    </reaction>
</comment>
<evidence type="ECO:0000313" key="11">
    <source>
        <dbReference type="Proteomes" id="UP000515154"/>
    </source>
</evidence>
<evidence type="ECO:0000256" key="6">
    <source>
        <dbReference type="ARBA" id="ARBA00022786"/>
    </source>
</evidence>
<dbReference type="FunFam" id="3.30.40.10:FF:000127">
    <property type="entry name" value="E3 ubiquitin-protein ligase RNF181"/>
    <property type="match status" value="1"/>
</dbReference>
<name>A0A6P7SL46_9MOLL</name>
<evidence type="ECO:0000256" key="5">
    <source>
        <dbReference type="ARBA" id="ARBA00022771"/>
    </source>
</evidence>
<evidence type="ECO:0000313" key="12">
    <source>
        <dbReference type="RefSeq" id="XP_029638728.1"/>
    </source>
</evidence>
<dbReference type="GO" id="GO:0005634">
    <property type="term" value="C:nucleus"/>
    <property type="evidence" value="ECO:0007669"/>
    <property type="project" value="TreeGrafter"/>
</dbReference>
<dbReference type="InterPro" id="IPR013083">
    <property type="entry name" value="Znf_RING/FYVE/PHD"/>
</dbReference>
<gene>
    <name evidence="12" type="primary">LOC115213896</name>
</gene>
<dbReference type="AlphaFoldDB" id="A0A6P7SL46"/>
<feature type="domain" description="RING-type" evidence="10">
    <location>
        <begin position="94"/>
        <end position="135"/>
    </location>
</feature>
<keyword evidence="11" id="KW-1185">Reference proteome</keyword>
<sequence length="171" mass="19508">MVLGCLGTMFQGPCFKPSDQVSVVRITLSLPSASLRIPTKIGLLLQYGMSLEWWSEVQRIFGNEMSTPPTSKKVIESLPTRKVTASETEDSLKCTICLGEFEENNEIKTLPCNHQFHSSCILPWLEKVNTCPMCRTEFPTDNPEYEEYRAHKARQKQRDFELDSLHNSMFG</sequence>
<dbReference type="GO" id="GO:0061630">
    <property type="term" value="F:ubiquitin protein ligase activity"/>
    <property type="evidence" value="ECO:0007669"/>
    <property type="project" value="UniProtKB-EC"/>
</dbReference>
<accession>A0A6P7SL46</accession>
<evidence type="ECO:0000256" key="4">
    <source>
        <dbReference type="ARBA" id="ARBA00022723"/>
    </source>
</evidence>
<comment type="similarity">
    <text evidence="8">Belongs to the RNF181 family.</text>
</comment>
<evidence type="ECO:0000259" key="10">
    <source>
        <dbReference type="PROSITE" id="PS50089"/>
    </source>
</evidence>